<evidence type="ECO:0000256" key="1">
    <source>
        <dbReference type="SAM" id="Phobius"/>
    </source>
</evidence>
<dbReference type="AlphaFoldDB" id="A0A1M7UZQ7"/>
<keyword evidence="1" id="KW-1133">Transmembrane helix</keyword>
<evidence type="ECO:0008006" key="4">
    <source>
        <dbReference type="Google" id="ProtNLM"/>
    </source>
</evidence>
<dbReference type="Pfam" id="PF11391">
    <property type="entry name" value="DUF2798"/>
    <property type="match status" value="1"/>
</dbReference>
<dbReference type="RefSeq" id="WP_072775398.1">
    <property type="nucleotide sequence ID" value="NZ_FRDN01000028.1"/>
</dbReference>
<gene>
    <name evidence="2" type="ORF">SAMN02745215_05378</name>
</gene>
<protein>
    <recommendedName>
        <fullName evidence="4">DUF2798 domain-containing protein</fullName>
    </recommendedName>
</protein>
<dbReference type="Proteomes" id="UP000184010">
    <property type="component" value="Unassembled WGS sequence"/>
</dbReference>
<name>A0A1M7UZQ7_9FIRM</name>
<keyword evidence="1" id="KW-0472">Membrane</keyword>
<keyword evidence="3" id="KW-1185">Reference proteome</keyword>
<evidence type="ECO:0000313" key="2">
    <source>
        <dbReference type="EMBL" id="SHN88511.1"/>
    </source>
</evidence>
<accession>A0A1M7UZQ7</accession>
<evidence type="ECO:0000313" key="3">
    <source>
        <dbReference type="Proteomes" id="UP000184010"/>
    </source>
</evidence>
<reference evidence="3" key="1">
    <citation type="submission" date="2016-12" db="EMBL/GenBank/DDBJ databases">
        <authorList>
            <person name="Varghese N."/>
            <person name="Submissions S."/>
        </authorList>
    </citation>
    <scope>NUCLEOTIDE SEQUENCE [LARGE SCALE GENOMIC DNA]</scope>
    <source>
        <strain evidence="3">DSM 11544</strain>
    </source>
</reference>
<organism evidence="2 3">
    <name type="scientific">Desulfitobacterium chlororespirans DSM 11544</name>
    <dbReference type="NCBI Taxonomy" id="1121395"/>
    <lineage>
        <taxon>Bacteria</taxon>
        <taxon>Bacillati</taxon>
        <taxon>Bacillota</taxon>
        <taxon>Clostridia</taxon>
        <taxon>Eubacteriales</taxon>
        <taxon>Desulfitobacteriaceae</taxon>
        <taxon>Desulfitobacterium</taxon>
    </lineage>
</organism>
<feature type="transmembrane region" description="Helical" evidence="1">
    <location>
        <begin position="41"/>
        <end position="60"/>
    </location>
</feature>
<proteinExistence type="predicted"/>
<sequence>MNKKQILFMNFMISLVFSIAMGFFMLLIYTGGIMPGFLTSWLSSTLIGFVVAFPLSLIIVPPIQKLSLNLFNQSVHTRTIKYR</sequence>
<keyword evidence="1" id="KW-0812">Transmembrane</keyword>
<dbReference type="EMBL" id="FRDN01000028">
    <property type="protein sequence ID" value="SHN88511.1"/>
    <property type="molecule type" value="Genomic_DNA"/>
</dbReference>
<feature type="transmembrane region" description="Helical" evidence="1">
    <location>
        <begin position="7"/>
        <end position="29"/>
    </location>
</feature>
<dbReference type="InterPro" id="IPR021529">
    <property type="entry name" value="DUF2798"/>
</dbReference>